<evidence type="ECO:0000259" key="2">
    <source>
        <dbReference type="Pfam" id="PF01471"/>
    </source>
</evidence>
<dbReference type="Gene3D" id="1.10.101.10">
    <property type="entry name" value="PGBD-like superfamily/PGBD"/>
    <property type="match status" value="1"/>
</dbReference>
<feature type="compositionally biased region" description="Basic and acidic residues" evidence="1">
    <location>
        <begin position="316"/>
        <end position="329"/>
    </location>
</feature>
<keyword evidence="4" id="KW-1185">Reference proteome</keyword>
<reference evidence="3 4" key="1">
    <citation type="submission" date="2023-05" db="EMBL/GenBank/DDBJ databases">
        <title>Streptantibioticus silvisoli sp. nov., acidotolerant actinomycetes 1 from pine litter.</title>
        <authorList>
            <person name="Swiecimska M."/>
            <person name="Golinska P."/>
            <person name="Sangal V."/>
            <person name="Wachnowicz B."/>
            <person name="Goodfellow M."/>
        </authorList>
    </citation>
    <scope>NUCLEOTIDE SEQUENCE [LARGE SCALE GENOMIC DNA]</scope>
    <source>
        <strain evidence="3 4">DSM 42109</strain>
    </source>
</reference>
<dbReference type="RefSeq" id="WP_274039673.1">
    <property type="nucleotide sequence ID" value="NZ_JANCPR020000001.1"/>
</dbReference>
<comment type="caution">
    <text evidence="3">The sequence shown here is derived from an EMBL/GenBank/DDBJ whole genome shotgun (WGS) entry which is preliminary data.</text>
</comment>
<name>A0ABT6ZPC5_9ACTN</name>
<dbReference type="Proteomes" id="UP001214441">
    <property type="component" value="Unassembled WGS sequence"/>
</dbReference>
<feature type="region of interest" description="Disordered" evidence="1">
    <location>
        <begin position="88"/>
        <end position="201"/>
    </location>
</feature>
<dbReference type="InterPro" id="IPR002477">
    <property type="entry name" value="Peptidoglycan-bd-like"/>
</dbReference>
<feature type="region of interest" description="Disordered" evidence="1">
    <location>
        <begin position="385"/>
        <end position="408"/>
    </location>
</feature>
<feature type="region of interest" description="Disordered" evidence="1">
    <location>
        <begin position="224"/>
        <end position="347"/>
    </location>
</feature>
<gene>
    <name evidence="3" type="ORF">NMN56_001580</name>
</gene>
<feature type="compositionally biased region" description="Low complexity" evidence="1">
    <location>
        <begin position="96"/>
        <end position="109"/>
    </location>
</feature>
<protein>
    <submittedName>
        <fullName evidence="3">Peptidoglycan-binding protein</fullName>
    </submittedName>
</protein>
<dbReference type="EMBL" id="JANCPR020000001">
    <property type="protein sequence ID" value="MDJ1130659.1"/>
    <property type="molecule type" value="Genomic_DNA"/>
</dbReference>
<proteinExistence type="predicted"/>
<feature type="compositionally biased region" description="Low complexity" evidence="1">
    <location>
        <begin position="174"/>
        <end position="186"/>
    </location>
</feature>
<sequence length="408" mass="42757">MTLLALPARLTMTDLDRVWSTTGQLLAIRARGREPDGTRRTAQGRGRMTAYERCPECGEDARACAHRAEDGREPVRESEDPLHIRPYVRLRESEAESGAGTGARTGAEAPDGADSGNGEGAARTTGAVGVPVPGPEAPMPDLSPFARHGMDETTELPTVSGGSRPKRAARKAAPEAASVHAEAEPSQAAPSHRRERRRPTTAVLAGVGVAAVLGAGLLTTQILTGGGEGQGSQNGEERAMRHAPTGAPTHALPSSSPPREKNGETEPASPSAVPSRTGPSGTPRADRDGEAHTERAAPSGKPSVPASRPGSSAGKRSPDADRKRPERPGRPSGATLRPGDSGAAVSELQRRLKQAGFLDDRAEEDGVYSSRVQEGVFRYQARYGLLHDDPPGEYGPATRRHLEARTSG</sequence>
<organism evidence="3 4">
    <name type="scientific">Streptomyces iconiensis</name>
    <dbReference type="NCBI Taxonomy" id="1384038"/>
    <lineage>
        <taxon>Bacteria</taxon>
        <taxon>Bacillati</taxon>
        <taxon>Actinomycetota</taxon>
        <taxon>Actinomycetes</taxon>
        <taxon>Kitasatosporales</taxon>
        <taxon>Streptomycetaceae</taxon>
        <taxon>Streptomyces</taxon>
    </lineage>
</organism>
<evidence type="ECO:0000313" key="4">
    <source>
        <dbReference type="Proteomes" id="UP001214441"/>
    </source>
</evidence>
<evidence type="ECO:0000256" key="1">
    <source>
        <dbReference type="SAM" id="MobiDB-lite"/>
    </source>
</evidence>
<evidence type="ECO:0000313" key="3">
    <source>
        <dbReference type="EMBL" id="MDJ1130659.1"/>
    </source>
</evidence>
<dbReference type="SUPFAM" id="SSF47090">
    <property type="entry name" value="PGBD-like"/>
    <property type="match status" value="1"/>
</dbReference>
<feature type="compositionally biased region" description="Basic and acidic residues" evidence="1">
    <location>
        <begin position="284"/>
        <end position="295"/>
    </location>
</feature>
<feature type="domain" description="Peptidoglycan binding-like" evidence="2">
    <location>
        <begin position="341"/>
        <end position="402"/>
    </location>
</feature>
<dbReference type="InterPro" id="IPR036366">
    <property type="entry name" value="PGBDSf"/>
</dbReference>
<accession>A0ABT6ZPC5</accession>
<dbReference type="Pfam" id="PF01471">
    <property type="entry name" value="PG_binding_1"/>
    <property type="match status" value="1"/>
</dbReference>
<dbReference type="InterPro" id="IPR036365">
    <property type="entry name" value="PGBD-like_sf"/>
</dbReference>